<dbReference type="STRING" id="46223.SAMN05421852_10990"/>
<keyword evidence="7 10" id="KW-0546">Nucleotide metabolism</keyword>
<accession>A0A1I3R8M0</accession>
<evidence type="ECO:0000256" key="11">
    <source>
        <dbReference type="RuleBase" id="RU003781"/>
    </source>
</evidence>
<dbReference type="Proteomes" id="UP000199545">
    <property type="component" value="Unassembled WGS sequence"/>
</dbReference>
<evidence type="ECO:0000256" key="7">
    <source>
        <dbReference type="ARBA" id="ARBA00023080"/>
    </source>
</evidence>
<feature type="active site" description="Proton acceptor" evidence="10">
    <location>
        <position position="75"/>
    </location>
</feature>
<comment type="catalytic activity">
    <reaction evidence="9 10">
        <text>XTP + H2O = XMP + diphosphate + H(+)</text>
        <dbReference type="Rhea" id="RHEA:28610"/>
        <dbReference type="ChEBI" id="CHEBI:15377"/>
        <dbReference type="ChEBI" id="CHEBI:15378"/>
        <dbReference type="ChEBI" id="CHEBI:33019"/>
        <dbReference type="ChEBI" id="CHEBI:57464"/>
        <dbReference type="ChEBI" id="CHEBI:61314"/>
        <dbReference type="EC" id="3.6.1.66"/>
    </reaction>
</comment>
<dbReference type="EC" id="3.6.1.66" evidence="10"/>
<dbReference type="PANTHER" id="PTHR11067">
    <property type="entry name" value="INOSINE TRIPHOSPHATE PYROPHOSPHATASE/HAM1 PROTEIN"/>
    <property type="match status" value="1"/>
</dbReference>
<feature type="binding site" evidence="10">
    <location>
        <begin position="186"/>
        <end position="187"/>
    </location>
    <ligand>
        <name>substrate</name>
    </ligand>
</feature>
<gene>
    <name evidence="12" type="ORF">SAMN05421852_10990</name>
</gene>
<feature type="binding site" evidence="10">
    <location>
        <position position="75"/>
    </location>
    <ligand>
        <name>Mg(2+)</name>
        <dbReference type="ChEBI" id="CHEBI:18420"/>
    </ligand>
</feature>
<evidence type="ECO:0000256" key="9">
    <source>
        <dbReference type="ARBA" id="ARBA00052017"/>
    </source>
</evidence>
<dbReference type="GO" id="GO:0036220">
    <property type="term" value="F:ITP diphosphatase activity"/>
    <property type="evidence" value="ECO:0007669"/>
    <property type="project" value="UniProtKB-UniRule"/>
</dbReference>
<comment type="catalytic activity">
    <reaction evidence="8 10">
        <text>dITP + H2O = dIMP + diphosphate + H(+)</text>
        <dbReference type="Rhea" id="RHEA:28342"/>
        <dbReference type="ChEBI" id="CHEBI:15377"/>
        <dbReference type="ChEBI" id="CHEBI:15378"/>
        <dbReference type="ChEBI" id="CHEBI:33019"/>
        <dbReference type="ChEBI" id="CHEBI:61194"/>
        <dbReference type="ChEBI" id="CHEBI:61382"/>
        <dbReference type="EC" id="3.6.1.66"/>
    </reaction>
</comment>
<comment type="function">
    <text evidence="10">Pyrophosphatase that catalyzes the hydrolysis of nucleoside triphosphates to their monophosphate derivatives, with a high preference for the non-canonical purine nucleotides XTP (xanthosine triphosphate), dITP (deoxyinosine triphosphate) and ITP. Seems to function as a house-cleaning enzyme that removes non-canonical purine nucleotides from the nucleotide pool, thus preventing their incorporation into DNA/RNA and avoiding chromosomal lesions.</text>
</comment>
<evidence type="ECO:0000313" key="12">
    <source>
        <dbReference type="EMBL" id="SFJ42974.1"/>
    </source>
</evidence>
<keyword evidence="3 10" id="KW-0479">Metal-binding</keyword>
<evidence type="ECO:0000256" key="3">
    <source>
        <dbReference type="ARBA" id="ARBA00022723"/>
    </source>
</evidence>
<sequence>MKAWPFSYILIATRNKGKLKQFRDLFAELNLEVKGLDDFPGLPEVDEDQDSFEGNARKKAETISRVIGGPVISDDSGLVVPALNGEPGVYSARYAGPNATDEENNQKLIERIQSIPEEERQGFYVCAMALAIPGEETKIVRGECSGFIITEPRGTEGFGYDPVFYLPTEKKTMAELPSERKYQLSHRAKATEQLLTLLKKEYSFEQKVMK</sequence>
<keyword evidence="13" id="KW-1185">Reference proteome</keyword>
<dbReference type="InterPro" id="IPR002637">
    <property type="entry name" value="RdgB/HAM1"/>
</dbReference>
<dbReference type="GO" id="GO:0009117">
    <property type="term" value="P:nucleotide metabolic process"/>
    <property type="evidence" value="ECO:0007669"/>
    <property type="project" value="UniProtKB-KW"/>
</dbReference>
<feature type="binding site" evidence="10">
    <location>
        <begin position="158"/>
        <end position="161"/>
    </location>
    <ligand>
        <name>substrate</name>
    </ligand>
</feature>
<dbReference type="InterPro" id="IPR020922">
    <property type="entry name" value="dITP/XTP_pyrophosphatase"/>
</dbReference>
<dbReference type="InterPro" id="IPR029001">
    <property type="entry name" value="ITPase-like_fam"/>
</dbReference>
<comment type="similarity">
    <text evidence="1 10 11">Belongs to the HAM1 NTPase family.</text>
</comment>
<dbReference type="GO" id="GO:0046872">
    <property type="term" value="F:metal ion binding"/>
    <property type="evidence" value="ECO:0007669"/>
    <property type="project" value="UniProtKB-KW"/>
</dbReference>
<dbReference type="SUPFAM" id="SSF52972">
    <property type="entry name" value="ITPase-like"/>
    <property type="match status" value="1"/>
</dbReference>
<feature type="binding site" evidence="10">
    <location>
        <position position="181"/>
    </location>
    <ligand>
        <name>substrate</name>
    </ligand>
</feature>
<protein>
    <recommendedName>
        <fullName evidence="10">dITP/XTP pyrophosphatase</fullName>
        <ecNumber evidence="10">3.6.1.66</ecNumber>
    </recommendedName>
    <alternativeName>
        <fullName evidence="10">Non-canonical purine NTP pyrophosphatase</fullName>
    </alternativeName>
    <alternativeName>
        <fullName evidence="10">Non-standard purine NTP pyrophosphatase</fullName>
    </alternativeName>
    <alternativeName>
        <fullName evidence="10">Nucleoside-triphosphate diphosphatase</fullName>
    </alternativeName>
    <alternativeName>
        <fullName evidence="10">Nucleoside-triphosphate pyrophosphatase</fullName>
        <shortName evidence="10">NTPase</shortName>
    </alternativeName>
</protein>
<keyword evidence="4 10" id="KW-0547">Nucleotide-binding</keyword>
<evidence type="ECO:0000256" key="5">
    <source>
        <dbReference type="ARBA" id="ARBA00022801"/>
    </source>
</evidence>
<dbReference type="CDD" id="cd00515">
    <property type="entry name" value="HAM1"/>
    <property type="match status" value="1"/>
</dbReference>
<evidence type="ECO:0000256" key="8">
    <source>
        <dbReference type="ARBA" id="ARBA00051875"/>
    </source>
</evidence>
<dbReference type="GO" id="GO:0000166">
    <property type="term" value="F:nucleotide binding"/>
    <property type="evidence" value="ECO:0007669"/>
    <property type="project" value="UniProtKB-KW"/>
</dbReference>
<feature type="binding site" evidence="10">
    <location>
        <position position="76"/>
    </location>
    <ligand>
        <name>substrate</name>
    </ligand>
</feature>
<comment type="catalytic activity">
    <reaction evidence="10">
        <text>ITP + H2O = IMP + diphosphate + H(+)</text>
        <dbReference type="Rhea" id="RHEA:29399"/>
        <dbReference type="ChEBI" id="CHEBI:15377"/>
        <dbReference type="ChEBI" id="CHEBI:15378"/>
        <dbReference type="ChEBI" id="CHEBI:33019"/>
        <dbReference type="ChEBI" id="CHEBI:58053"/>
        <dbReference type="ChEBI" id="CHEBI:61402"/>
        <dbReference type="EC" id="3.6.1.66"/>
    </reaction>
</comment>
<dbReference type="PANTHER" id="PTHR11067:SF9">
    <property type="entry name" value="INOSINE TRIPHOSPHATE PYROPHOSPHATASE"/>
    <property type="match status" value="1"/>
</dbReference>
<dbReference type="GO" id="GO:0017111">
    <property type="term" value="F:ribonucleoside triphosphate phosphatase activity"/>
    <property type="evidence" value="ECO:0007669"/>
    <property type="project" value="InterPro"/>
</dbReference>
<dbReference type="GO" id="GO:0036222">
    <property type="term" value="F:XTP diphosphatase activity"/>
    <property type="evidence" value="ECO:0007669"/>
    <property type="project" value="UniProtKB-UniRule"/>
</dbReference>
<dbReference type="HAMAP" id="MF_01405">
    <property type="entry name" value="Non_canon_purine_NTPase"/>
    <property type="match status" value="1"/>
</dbReference>
<comment type="cofactor">
    <cofactor evidence="10">
        <name>Mg(2+)</name>
        <dbReference type="ChEBI" id="CHEBI:18420"/>
    </cofactor>
    <text evidence="10">Binds 1 Mg(2+) ion per subunit.</text>
</comment>
<dbReference type="Gene3D" id="3.90.950.10">
    <property type="match status" value="1"/>
</dbReference>
<dbReference type="NCBIfam" id="NF011397">
    <property type="entry name" value="PRK14822.1"/>
    <property type="match status" value="1"/>
</dbReference>
<keyword evidence="6 10" id="KW-0460">Magnesium</keyword>
<dbReference type="Pfam" id="PF01725">
    <property type="entry name" value="Ham1p_like"/>
    <property type="match status" value="1"/>
</dbReference>
<dbReference type="FunFam" id="3.90.950.10:FF:000001">
    <property type="entry name" value="dITP/XTP pyrophosphatase"/>
    <property type="match status" value="1"/>
</dbReference>
<proteinExistence type="inferred from homology"/>
<keyword evidence="5 10" id="KW-0378">Hydrolase</keyword>
<dbReference type="GO" id="GO:0005829">
    <property type="term" value="C:cytosol"/>
    <property type="evidence" value="ECO:0007669"/>
    <property type="project" value="TreeGrafter"/>
</dbReference>
<evidence type="ECO:0000256" key="1">
    <source>
        <dbReference type="ARBA" id="ARBA00008023"/>
    </source>
</evidence>
<evidence type="ECO:0000313" key="13">
    <source>
        <dbReference type="Proteomes" id="UP000199545"/>
    </source>
</evidence>
<dbReference type="GO" id="GO:0035870">
    <property type="term" value="F:dITP diphosphatase activity"/>
    <property type="evidence" value="ECO:0007669"/>
    <property type="project" value="UniProtKB-UniRule"/>
</dbReference>
<dbReference type="EMBL" id="FORR01000009">
    <property type="protein sequence ID" value="SFJ42974.1"/>
    <property type="molecule type" value="Genomic_DNA"/>
</dbReference>
<feature type="binding site" evidence="10">
    <location>
        <position position="46"/>
    </location>
    <ligand>
        <name>Mg(2+)</name>
        <dbReference type="ChEBI" id="CHEBI:18420"/>
    </ligand>
</feature>
<dbReference type="OrthoDB" id="9807456at2"/>
<evidence type="ECO:0000256" key="10">
    <source>
        <dbReference type="HAMAP-Rule" id="MF_01405"/>
    </source>
</evidence>
<dbReference type="GO" id="GO:0009146">
    <property type="term" value="P:purine nucleoside triphosphate catabolic process"/>
    <property type="evidence" value="ECO:0007669"/>
    <property type="project" value="UniProtKB-UniRule"/>
</dbReference>
<feature type="binding site" evidence="10">
    <location>
        <begin position="13"/>
        <end position="18"/>
    </location>
    <ligand>
        <name>substrate</name>
    </ligand>
</feature>
<comment type="subunit">
    <text evidence="2 10">Homodimer.</text>
</comment>
<dbReference type="RefSeq" id="WP_093230195.1">
    <property type="nucleotide sequence ID" value="NZ_FORR01000009.1"/>
</dbReference>
<name>A0A1I3R8M0_9BACL</name>
<dbReference type="AlphaFoldDB" id="A0A1I3R8M0"/>
<evidence type="ECO:0000256" key="4">
    <source>
        <dbReference type="ARBA" id="ARBA00022741"/>
    </source>
</evidence>
<reference evidence="12 13" key="1">
    <citation type="submission" date="2016-10" db="EMBL/GenBank/DDBJ databases">
        <authorList>
            <person name="de Groot N.N."/>
        </authorList>
    </citation>
    <scope>NUCLEOTIDE SEQUENCE [LARGE SCALE GENOMIC DNA]</scope>
    <source>
        <strain evidence="12 13">DSM 44778</strain>
    </source>
</reference>
<evidence type="ECO:0000256" key="2">
    <source>
        <dbReference type="ARBA" id="ARBA00011738"/>
    </source>
</evidence>
<dbReference type="NCBIfam" id="TIGR00042">
    <property type="entry name" value="RdgB/HAM1 family non-canonical purine NTP pyrophosphatase"/>
    <property type="match status" value="1"/>
</dbReference>
<organism evidence="12 13">
    <name type="scientific">Thermoflavimicrobium dichotomicum</name>
    <dbReference type="NCBI Taxonomy" id="46223"/>
    <lineage>
        <taxon>Bacteria</taxon>
        <taxon>Bacillati</taxon>
        <taxon>Bacillota</taxon>
        <taxon>Bacilli</taxon>
        <taxon>Bacillales</taxon>
        <taxon>Thermoactinomycetaceae</taxon>
        <taxon>Thermoflavimicrobium</taxon>
    </lineage>
</organism>
<evidence type="ECO:0000256" key="6">
    <source>
        <dbReference type="ARBA" id="ARBA00022842"/>
    </source>
</evidence>